<proteinExistence type="predicted"/>
<dbReference type="AlphaFoldDB" id="A0A1H8Q7I8"/>
<evidence type="ECO:0000313" key="2">
    <source>
        <dbReference type="Proteomes" id="UP000199300"/>
    </source>
</evidence>
<protein>
    <recommendedName>
        <fullName evidence="3">Spore germination protein PD</fullName>
    </recommendedName>
</protein>
<organism evidence="1 2">
    <name type="scientific">Amphibacillus marinus</name>
    <dbReference type="NCBI Taxonomy" id="872970"/>
    <lineage>
        <taxon>Bacteria</taxon>
        <taxon>Bacillati</taxon>
        <taxon>Bacillota</taxon>
        <taxon>Bacilli</taxon>
        <taxon>Bacillales</taxon>
        <taxon>Bacillaceae</taxon>
        <taxon>Amphibacillus</taxon>
    </lineage>
</organism>
<dbReference type="Proteomes" id="UP000199300">
    <property type="component" value="Unassembled WGS sequence"/>
</dbReference>
<dbReference type="OrthoDB" id="2455313at2"/>
<dbReference type="EMBL" id="FODJ01000008">
    <property type="protein sequence ID" value="SEO49941.1"/>
    <property type="molecule type" value="Genomic_DNA"/>
</dbReference>
<dbReference type="STRING" id="872970.SAMN04488134_10863"/>
<reference evidence="1 2" key="1">
    <citation type="submission" date="2016-10" db="EMBL/GenBank/DDBJ databases">
        <authorList>
            <person name="de Groot N.N."/>
        </authorList>
    </citation>
    <scope>NUCLEOTIDE SEQUENCE [LARGE SCALE GENOMIC DNA]</scope>
    <source>
        <strain evidence="1 2">CGMCC 1.10434</strain>
    </source>
</reference>
<name>A0A1H8Q7I8_9BACI</name>
<evidence type="ECO:0008006" key="3">
    <source>
        <dbReference type="Google" id="ProtNLM"/>
    </source>
</evidence>
<sequence length="55" mass="6169">MEVHNWELKVCQIDIGTVSASSSLIIGDSQHIQLYGYFDTPPDSYVVLNSPNRDD</sequence>
<evidence type="ECO:0000313" key="1">
    <source>
        <dbReference type="EMBL" id="SEO49941.1"/>
    </source>
</evidence>
<accession>A0A1H8Q7I8</accession>
<gene>
    <name evidence="1" type="ORF">SAMN04488134_10863</name>
</gene>
<dbReference type="RefSeq" id="WP_091498320.1">
    <property type="nucleotide sequence ID" value="NZ_FODJ01000008.1"/>
</dbReference>
<keyword evidence="2" id="KW-1185">Reference proteome</keyword>